<dbReference type="GO" id="GO:0015074">
    <property type="term" value="P:DNA integration"/>
    <property type="evidence" value="ECO:0007669"/>
    <property type="project" value="InterPro"/>
</dbReference>
<comment type="similarity">
    <text evidence="1">Belongs to the 'phage' integrase family.</text>
</comment>
<dbReference type="PANTHER" id="PTHR30349">
    <property type="entry name" value="PHAGE INTEGRASE-RELATED"/>
    <property type="match status" value="1"/>
</dbReference>
<dbReference type="Gene3D" id="1.10.150.130">
    <property type="match status" value="1"/>
</dbReference>
<dbReference type="GO" id="GO:0006310">
    <property type="term" value="P:DNA recombination"/>
    <property type="evidence" value="ECO:0007669"/>
    <property type="project" value="UniProtKB-KW"/>
</dbReference>
<name>A0A4R8W6J2_9MICO</name>
<dbReference type="InterPro" id="IPR013762">
    <property type="entry name" value="Integrase-like_cat_sf"/>
</dbReference>
<gene>
    <name evidence="5" type="ORF">E3O32_10025</name>
</gene>
<organism evidence="5 6">
    <name type="scientific">Cryobacterium mannosilyticum</name>
    <dbReference type="NCBI Taxonomy" id="1259190"/>
    <lineage>
        <taxon>Bacteria</taxon>
        <taxon>Bacillati</taxon>
        <taxon>Actinomycetota</taxon>
        <taxon>Actinomycetes</taxon>
        <taxon>Micrococcales</taxon>
        <taxon>Microbacteriaceae</taxon>
        <taxon>Cryobacterium</taxon>
    </lineage>
</organism>
<dbReference type="PANTHER" id="PTHR30349:SF64">
    <property type="entry name" value="PROPHAGE INTEGRASE INTD-RELATED"/>
    <property type="match status" value="1"/>
</dbReference>
<dbReference type="InterPro" id="IPR010998">
    <property type="entry name" value="Integrase_recombinase_N"/>
</dbReference>
<dbReference type="CDD" id="cd01189">
    <property type="entry name" value="INT_ICEBs1_C_like"/>
    <property type="match status" value="1"/>
</dbReference>
<sequence>MGSITSYGTGAGKRYRVRYRDPARQSREKGGFARKKDAEDYLADITVATNRGEYVDPKTAKLSIHELGVEWMANQSHLKPSSLRTVETAWRVHVEPAWGTRRIGEIRHSEVQSWVTKFTANGGKPRSATVVIRAFGVLAAILDIAVLDKRISSNPARGVKLPRKGKKKRAYLSAAQVELLAMHAAEHSTLVYVLAYTGIRWGEAIGLRLSCLDALRRRMLIEENAVLIGSQVVVGTPKTHERRSVPYPSFLSVPLARACEGKTRGQLVFGAGDVHFPRSNTEGGWFIRAVQAAQKDDGTFPLITPHDLRHTAASLAISAGANPKAVQRMLGHASAAMTLDTYADLFEDDLDAVSERMDAVRAETIVGFSWGKEA</sequence>
<evidence type="ECO:0000313" key="5">
    <source>
        <dbReference type="EMBL" id="TFC03628.1"/>
    </source>
</evidence>
<dbReference type="InterPro" id="IPR011010">
    <property type="entry name" value="DNA_brk_join_enz"/>
</dbReference>
<dbReference type="Gene3D" id="1.10.443.10">
    <property type="entry name" value="Intergrase catalytic core"/>
    <property type="match status" value="1"/>
</dbReference>
<dbReference type="Pfam" id="PF00589">
    <property type="entry name" value="Phage_integrase"/>
    <property type="match status" value="1"/>
</dbReference>
<dbReference type="PROSITE" id="PS51898">
    <property type="entry name" value="TYR_RECOMBINASE"/>
    <property type="match status" value="1"/>
</dbReference>
<evidence type="ECO:0000256" key="3">
    <source>
        <dbReference type="ARBA" id="ARBA00023172"/>
    </source>
</evidence>
<protein>
    <submittedName>
        <fullName evidence="5">Site-specific integrase</fullName>
    </submittedName>
</protein>
<feature type="domain" description="Tyr recombinase" evidence="4">
    <location>
        <begin position="167"/>
        <end position="355"/>
    </location>
</feature>
<comment type="caution">
    <text evidence="5">The sequence shown here is derived from an EMBL/GenBank/DDBJ whole genome shotgun (WGS) entry which is preliminary data.</text>
</comment>
<evidence type="ECO:0000259" key="4">
    <source>
        <dbReference type="PROSITE" id="PS51898"/>
    </source>
</evidence>
<dbReference type="InterPro" id="IPR050090">
    <property type="entry name" value="Tyrosine_recombinase_XerCD"/>
</dbReference>
<evidence type="ECO:0000256" key="1">
    <source>
        <dbReference type="ARBA" id="ARBA00008857"/>
    </source>
</evidence>
<dbReference type="GO" id="GO:0003677">
    <property type="term" value="F:DNA binding"/>
    <property type="evidence" value="ECO:0007669"/>
    <property type="project" value="UniProtKB-KW"/>
</dbReference>
<proteinExistence type="inferred from homology"/>
<dbReference type="InterPro" id="IPR002104">
    <property type="entry name" value="Integrase_catalytic"/>
</dbReference>
<keyword evidence="3" id="KW-0233">DNA recombination</keyword>
<reference evidence="5 6" key="1">
    <citation type="submission" date="2019-03" db="EMBL/GenBank/DDBJ databases">
        <title>Genomics of glacier-inhabiting Cryobacterium strains.</title>
        <authorList>
            <person name="Liu Q."/>
            <person name="Xin Y.-H."/>
        </authorList>
    </citation>
    <scope>NUCLEOTIDE SEQUENCE [LARGE SCALE GENOMIC DNA]</scope>
    <source>
        <strain evidence="5 6">RHLT2-21</strain>
    </source>
</reference>
<dbReference type="EMBL" id="SOFM01000027">
    <property type="protein sequence ID" value="TFC03628.1"/>
    <property type="molecule type" value="Genomic_DNA"/>
</dbReference>
<dbReference type="AlphaFoldDB" id="A0A4R8W6J2"/>
<keyword evidence="2" id="KW-0238">DNA-binding</keyword>
<dbReference type="Proteomes" id="UP000297643">
    <property type="component" value="Unassembled WGS sequence"/>
</dbReference>
<keyword evidence="6" id="KW-1185">Reference proteome</keyword>
<accession>A0A4R8W6J2</accession>
<dbReference type="RefSeq" id="WP_134509085.1">
    <property type="nucleotide sequence ID" value="NZ_SOFM01000027.1"/>
</dbReference>
<evidence type="ECO:0000256" key="2">
    <source>
        <dbReference type="ARBA" id="ARBA00023125"/>
    </source>
</evidence>
<dbReference type="SUPFAM" id="SSF56349">
    <property type="entry name" value="DNA breaking-rejoining enzymes"/>
    <property type="match status" value="1"/>
</dbReference>
<evidence type="ECO:0000313" key="6">
    <source>
        <dbReference type="Proteomes" id="UP000297643"/>
    </source>
</evidence>